<dbReference type="RefSeq" id="WP_240095320.1">
    <property type="nucleotide sequence ID" value="NZ_JAJSON010000004.1"/>
</dbReference>
<evidence type="ECO:0000313" key="2">
    <source>
        <dbReference type="Proteomes" id="UP001139344"/>
    </source>
</evidence>
<keyword evidence="2" id="KW-1185">Reference proteome</keyword>
<evidence type="ECO:0000313" key="1">
    <source>
        <dbReference type="EMBL" id="MCG9970199.1"/>
    </source>
</evidence>
<name>A0A9X2A3W3_9FLAO</name>
<protein>
    <submittedName>
        <fullName evidence="1">GTPase</fullName>
    </submittedName>
</protein>
<sequence length="122" mass="14324">MEKLIFVYNADSGKLNNLLGSLHKTVKPSSYSCKLCRLTYGVFDEKRSWKKFRESLELETEFFHKNEFQKLYASKFGYKFEFPLILIQNSRGLEIFLSKDEFSGIDSLEELMEVISDRLKTA</sequence>
<dbReference type="Proteomes" id="UP001139344">
    <property type="component" value="Unassembled WGS sequence"/>
</dbReference>
<reference evidence="1" key="1">
    <citation type="submission" date="2021-12" db="EMBL/GenBank/DDBJ databases">
        <title>Description of Gramella crocea sp. nov., a new bacterium isolated from activated sludge.</title>
        <authorList>
            <person name="Zhang X."/>
        </authorList>
    </citation>
    <scope>NUCLEOTIDE SEQUENCE</scope>
    <source>
        <strain evidence="1">YB25</strain>
    </source>
</reference>
<gene>
    <name evidence="1" type="ORF">LU635_01010</name>
</gene>
<accession>A0A9X2A3W3</accession>
<organism evidence="1 2">
    <name type="scientific">Christiangramia crocea</name>
    <dbReference type="NCBI Taxonomy" id="2904124"/>
    <lineage>
        <taxon>Bacteria</taxon>
        <taxon>Pseudomonadati</taxon>
        <taxon>Bacteroidota</taxon>
        <taxon>Flavobacteriia</taxon>
        <taxon>Flavobacteriales</taxon>
        <taxon>Flavobacteriaceae</taxon>
        <taxon>Christiangramia</taxon>
    </lineage>
</organism>
<dbReference type="AlphaFoldDB" id="A0A9X2A3W3"/>
<dbReference type="EMBL" id="JAJSON010000004">
    <property type="protein sequence ID" value="MCG9970199.1"/>
    <property type="molecule type" value="Genomic_DNA"/>
</dbReference>
<comment type="caution">
    <text evidence="1">The sequence shown here is derived from an EMBL/GenBank/DDBJ whole genome shotgun (WGS) entry which is preliminary data.</text>
</comment>
<proteinExistence type="predicted"/>